<evidence type="ECO:0000313" key="7">
    <source>
        <dbReference type="EMBL" id="KAF5357517.1"/>
    </source>
</evidence>
<keyword evidence="5 6" id="KW-0472">Membrane</keyword>
<evidence type="ECO:0000256" key="1">
    <source>
        <dbReference type="ARBA" id="ARBA00004141"/>
    </source>
</evidence>
<dbReference type="SUPFAM" id="SSF103473">
    <property type="entry name" value="MFS general substrate transporter"/>
    <property type="match status" value="1"/>
</dbReference>
<comment type="subcellular location">
    <subcellularLocation>
        <location evidence="1">Membrane</location>
        <topology evidence="1">Multi-pass membrane protein</topology>
    </subcellularLocation>
</comment>
<dbReference type="InterPro" id="IPR011701">
    <property type="entry name" value="MFS"/>
</dbReference>
<evidence type="ECO:0000256" key="5">
    <source>
        <dbReference type="ARBA" id="ARBA00023136"/>
    </source>
</evidence>
<gene>
    <name evidence="7" type="ORF">D9758_012490</name>
</gene>
<reference evidence="7 8" key="1">
    <citation type="journal article" date="2020" name="ISME J.">
        <title>Uncovering the hidden diversity of litter-decomposition mechanisms in mushroom-forming fungi.</title>
        <authorList>
            <person name="Floudas D."/>
            <person name="Bentzer J."/>
            <person name="Ahren D."/>
            <person name="Johansson T."/>
            <person name="Persson P."/>
            <person name="Tunlid A."/>
        </authorList>
    </citation>
    <scope>NUCLEOTIDE SEQUENCE [LARGE SCALE GENOMIC DNA]</scope>
    <source>
        <strain evidence="7 8">CBS 291.85</strain>
    </source>
</reference>
<evidence type="ECO:0000256" key="4">
    <source>
        <dbReference type="ARBA" id="ARBA00022989"/>
    </source>
</evidence>
<comment type="caution">
    <text evidence="7">The sequence shown here is derived from an EMBL/GenBank/DDBJ whole genome shotgun (WGS) entry which is preliminary data.</text>
</comment>
<feature type="transmembrane region" description="Helical" evidence="6">
    <location>
        <begin position="102"/>
        <end position="123"/>
    </location>
</feature>
<feature type="transmembrane region" description="Helical" evidence="6">
    <location>
        <begin position="135"/>
        <end position="152"/>
    </location>
</feature>
<dbReference type="EMBL" id="JAACJM010000051">
    <property type="protein sequence ID" value="KAF5357517.1"/>
    <property type="molecule type" value="Genomic_DNA"/>
</dbReference>
<feature type="transmembrane region" description="Helical" evidence="6">
    <location>
        <begin position="158"/>
        <end position="181"/>
    </location>
</feature>
<dbReference type="OrthoDB" id="2985014at2759"/>
<dbReference type="AlphaFoldDB" id="A0A8H5LHP0"/>
<dbReference type="Proteomes" id="UP000559256">
    <property type="component" value="Unassembled WGS sequence"/>
</dbReference>
<evidence type="ECO:0000256" key="3">
    <source>
        <dbReference type="ARBA" id="ARBA00022692"/>
    </source>
</evidence>
<feature type="transmembrane region" description="Helical" evidence="6">
    <location>
        <begin position="77"/>
        <end position="96"/>
    </location>
</feature>
<feature type="non-terminal residue" evidence="7">
    <location>
        <position position="1"/>
    </location>
</feature>
<dbReference type="GO" id="GO:0016020">
    <property type="term" value="C:membrane"/>
    <property type="evidence" value="ECO:0007669"/>
    <property type="project" value="UniProtKB-SubCell"/>
</dbReference>
<feature type="transmembrane region" description="Helical" evidence="6">
    <location>
        <begin position="229"/>
        <end position="249"/>
    </location>
</feature>
<evidence type="ECO:0008006" key="9">
    <source>
        <dbReference type="Google" id="ProtNLM"/>
    </source>
</evidence>
<dbReference type="Gene3D" id="1.20.1250.20">
    <property type="entry name" value="MFS general substrate transporter like domains"/>
    <property type="match status" value="1"/>
</dbReference>
<keyword evidence="4 6" id="KW-1133">Transmembrane helix</keyword>
<keyword evidence="2" id="KW-0813">Transport</keyword>
<dbReference type="Pfam" id="PF07690">
    <property type="entry name" value="MFS_1"/>
    <property type="match status" value="1"/>
</dbReference>
<evidence type="ECO:0000313" key="8">
    <source>
        <dbReference type="Proteomes" id="UP000559256"/>
    </source>
</evidence>
<evidence type="ECO:0000256" key="2">
    <source>
        <dbReference type="ARBA" id="ARBA00022448"/>
    </source>
</evidence>
<keyword evidence="3 6" id="KW-0812">Transmembrane</keyword>
<dbReference type="PANTHER" id="PTHR43791">
    <property type="entry name" value="PERMEASE-RELATED"/>
    <property type="match status" value="1"/>
</dbReference>
<organism evidence="7 8">
    <name type="scientific">Tetrapyrgos nigripes</name>
    <dbReference type="NCBI Taxonomy" id="182062"/>
    <lineage>
        <taxon>Eukaryota</taxon>
        <taxon>Fungi</taxon>
        <taxon>Dikarya</taxon>
        <taxon>Basidiomycota</taxon>
        <taxon>Agaricomycotina</taxon>
        <taxon>Agaricomycetes</taxon>
        <taxon>Agaricomycetidae</taxon>
        <taxon>Agaricales</taxon>
        <taxon>Marasmiineae</taxon>
        <taxon>Marasmiaceae</taxon>
        <taxon>Tetrapyrgos</taxon>
    </lineage>
</organism>
<name>A0A8H5LHP0_9AGAR</name>
<dbReference type="PANTHER" id="PTHR43791:SF18">
    <property type="entry name" value="NICOTINIC ACID TRANSPORTER TNA1, PUTATIVE (AFU_ORTHOLOGUE AFUA_3G03820)-RELATED"/>
    <property type="match status" value="1"/>
</dbReference>
<keyword evidence="8" id="KW-1185">Reference proteome</keyword>
<dbReference type="FunFam" id="1.20.1250.20:FF:000068">
    <property type="entry name" value="MFS general substrate transporter"/>
    <property type="match status" value="1"/>
</dbReference>
<sequence length="284" mass="31495">SSVLEQIIEGIATVAVGLVAFWLVVDLPETAKFLTPEERAFVIAKRKMDTSFVGEEEHFEMKHVIQAVTDWKLWIQFPTYFGILVPVYGITLFLPFGERSVAVTQLLTAPPYVFAAILIMVFAYLSDRLKIRSPFILFSLVLCLIGFSINISDTSSGVKYFGTFLIVGGAYAGVPGLLAWFGNNVSGRYRRAVGLALQVGVGNLSGVIASNIYRTQDSPQFVLGHGLELMFVGMGLVFLPIVVFIYARINRKRDVLEKKGGGRVFTHEELRALGDRAPNFRYTL</sequence>
<accession>A0A8H5LHP0</accession>
<feature type="transmembrane region" description="Helical" evidence="6">
    <location>
        <begin position="6"/>
        <end position="25"/>
    </location>
</feature>
<proteinExistence type="predicted"/>
<dbReference type="GO" id="GO:0022857">
    <property type="term" value="F:transmembrane transporter activity"/>
    <property type="evidence" value="ECO:0007669"/>
    <property type="project" value="InterPro"/>
</dbReference>
<evidence type="ECO:0000256" key="6">
    <source>
        <dbReference type="SAM" id="Phobius"/>
    </source>
</evidence>
<protein>
    <recommendedName>
        <fullName evidence="9">MFS general substrate transporter</fullName>
    </recommendedName>
</protein>
<dbReference type="InterPro" id="IPR036259">
    <property type="entry name" value="MFS_trans_sf"/>
</dbReference>